<dbReference type="Proteomes" id="UP000183667">
    <property type="component" value="Unassembled WGS sequence"/>
</dbReference>
<dbReference type="Gene3D" id="2.60.200.60">
    <property type="match status" value="1"/>
</dbReference>
<dbReference type="EMBL" id="MEAU01000026">
    <property type="protein sequence ID" value="OJA45392.1"/>
    <property type="molecule type" value="Genomic_DNA"/>
</dbReference>
<sequence>MSQQVVLGAMLNCTFGAAPATLVVAPVARVMVEGRPAATVMDSKPLLNIPTFAMCSSPANPAVAAATAAAMGVLTPMPCVPAIAAPWVPGAPTVLIGGQPALNNMSKCVCNWGGVISINFAGSVRTMVP</sequence>
<reference evidence="2" key="1">
    <citation type="submission" date="2016-08" db="EMBL/GenBank/DDBJ databases">
        <title>Population biology and virulence potential of Burkholderia ubonensis.</title>
        <authorList>
            <person name="Price E.P."/>
            <person name="Currie B.J."/>
            <person name="Wagner D.M."/>
        </authorList>
    </citation>
    <scope>NUCLEOTIDE SEQUENCE [LARGE SCALE GENOMIC DNA]</scope>
    <source>
        <strain evidence="2">MSMB0103</strain>
    </source>
</reference>
<name>A0ABD6Q176_9BURK</name>
<accession>A0ABD6Q176</accession>
<protein>
    <recommendedName>
        <fullName evidence="3">DUF4280 domain-containing protein</fullName>
    </recommendedName>
</protein>
<proteinExistence type="predicted"/>
<dbReference type="RefSeq" id="WP_017329925.1">
    <property type="nucleotide sequence ID" value="NZ_LPAI01000080.1"/>
</dbReference>
<dbReference type="Pfam" id="PF14107">
    <property type="entry name" value="DUF4280"/>
    <property type="match status" value="1"/>
</dbReference>
<comment type="caution">
    <text evidence="1">The sequence shown here is derived from an EMBL/GenBank/DDBJ whole genome shotgun (WGS) entry which is preliminary data.</text>
</comment>
<evidence type="ECO:0008006" key="3">
    <source>
        <dbReference type="Google" id="ProtNLM"/>
    </source>
</evidence>
<evidence type="ECO:0000313" key="1">
    <source>
        <dbReference type="EMBL" id="OJA45392.1"/>
    </source>
</evidence>
<organism evidence="1 2">
    <name type="scientific">Burkholderia ubonensis</name>
    <dbReference type="NCBI Taxonomy" id="101571"/>
    <lineage>
        <taxon>Bacteria</taxon>
        <taxon>Pseudomonadati</taxon>
        <taxon>Pseudomonadota</taxon>
        <taxon>Betaproteobacteria</taxon>
        <taxon>Burkholderiales</taxon>
        <taxon>Burkholderiaceae</taxon>
        <taxon>Burkholderia</taxon>
        <taxon>Burkholderia cepacia complex</taxon>
    </lineage>
</organism>
<evidence type="ECO:0000313" key="2">
    <source>
        <dbReference type="Proteomes" id="UP000183667"/>
    </source>
</evidence>
<dbReference type="InterPro" id="IPR025460">
    <property type="entry name" value="DUF4280"/>
</dbReference>
<gene>
    <name evidence="1" type="ORF">BGV66_18360</name>
</gene>
<dbReference type="AlphaFoldDB" id="A0ABD6Q176"/>